<organism evidence="3 4">
    <name type="scientific">Mya arenaria</name>
    <name type="common">Soft-shell clam</name>
    <dbReference type="NCBI Taxonomy" id="6604"/>
    <lineage>
        <taxon>Eukaryota</taxon>
        <taxon>Metazoa</taxon>
        <taxon>Spiralia</taxon>
        <taxon>Lophotrochozoa</taxon>
        <taxon>Mollusca</taxon>
        <taxon>Bivalvia</taxon>
        <taxon>Autobranchia</taxon>
        <taxon>Heteroconchia</taxon>
        <taxon>Euheterodonta</taxon>
        <taxon>Imparidentia</taxon>
        <taxon>Neoheterodontei</taxon>
        <taxon>Myida</taxon>
        <taxon>Myoidea</taxon>
        <taxon>Myidae</taxon>
        <taxon>Mya</taxon>
    </lineage>
</organism>
<dbReference type="InterPro" id="IPR027417">
    <property type="entry name" value="P-loop_NTPase"/>
</dbReference>
<dbReference type="Proteomes" id="UP001164746">
    <property type="component" value="Chromosome 1"/>
</dbReference>
<feature type="region of interest" description="Disordered" evidence="2">
    <location>
        <begin position="38"/>
        <end position="64"/>
    </location>
</feature>
<comment type="similarity">
    <text evidence="1">Belongs to the helicase family. RecQ subfamily.</text>
</comment>
<evidence type="ECO:0000256" key="1">
    <source>
        <dbReference type="ARBA" id="ARBA00005446"/>
    </source>
</evidence>
<accession>A0ABY7DBR6</accession>
<dbReference type="Gene3D" id="3.40.50.300">
    <property type="entry name" value="P-loop containing nucleotide triphosphate hydrolases"/>
    <property type="match status" value="1"/>
</dbReference>
<dbReference type="PANTHER" id="PTHR13710:SF120">
    <property type="entry name" value="BIFUNCTIONAL 3'-5' EXONUCLEASE_ATP-DEPENDENT HELICASE WRN"/>
    <property type="match status" value="1"/>
</dbReference>
<feature type="compositionally biased region" description="Basic and acidic residues" evidence="2">
    <location>
        <begin position="123"/>
        <end position="136"/>
    </location>
</feature>
<dbReference type="PANTHER" id="PTHR13710">
    <property type="entry name" value="DNA HELICASE RECQ FAMILY MEMBER"/>
    <property type="match status" value="1"/>
</dbReference>
<protein>
    <submittedName>
        <fullName evidence="3">WRN-like protein</fullName>
    </submittedName>
</protein>
<proteinExistence type="inferred from homology"/>
<dbReference type="EMBL" id="CP111012">
    <property type="protein sequence ID" value="WAQ95131.1"/>
    <property type="molecule type" value="Genomic_DNA"/>
</dbReference>
<gene>
    <name evidence="3" type="ORF">MAR_007602</name>
</gene>
<keyword evidence="4" id="KW-1185">Reference proteome</keyword>
<dbReference type="SUPFAM" id="SSF52540">
    <property type="entry name" value="P-loop containing nucleoside triphosphate hydrolases"/>
    <property type="match status" value="1"/>
</dbReference>
<reference evidence="3" key="1">
    <citation type="submission" date="2022-11" db="EMBL/GenBank/DDBJ databases">
        <title>Centuries of genome instability and evolution in soft-shell clam transmissible cancer (bioRxiv).</title>
        <authorList>
            <person name="Hart S.F.M."/>
            <person name="Yonemitsu M.A."/>
            <person name="Giersch R.M."/>
            <person name="Beal B.F."/>
            <person name="Arriagada G."/>
            <person name="Davis B.W."/>
            <person name="Ostrander E.A."/>
            <person name="Goff S.P."/>
            <person name="Metzger M.J."/>
        </authorList>
    </citation>
    <scope>NUCLEOTIDE SEQUENCE</scope>
    <source>
        <strain evidence="3">MELC-2E11</strain>
        <tissue evidence="3">Siphon/mantle</tissue>
    </source>
</reference>
<feature type="region of interest" description="Disordered" evidence="2">
    <location>
        <begin position="120"/>
        <end position="164"/>
    </location>
</feature>
<feature type="compositionally biased region" description="Acidic residues" evidence="2">
    <location>
        <begin position="40"/>
        <end position="62"/>
    </location>
</feature>
<evidence type="ECO:0000313" key="3">
    <source>
        <dbReference type="EMBL" id="WAQ95131.1"/>
    </source>
</evidence>
<feature type="compositionally biased region" description="Basic and acidic residues" evidence="2">
    <location>
        <begin position="148"/>
        <end position="164"/>
    </location>
</feature>
<evidence type="ECO:0000313" key="4">
    <source>
        <dbReference type="Proteomes" id="UP001164746"/>
    </source>
</evidence>
<name>A0ABY7DBR6_MYAAR</name>
<sequence>MFSLRFQREDAASDTKQFIFCCGPLPSTRLLDKKLNADKNDEESDVTVDLTDDHDDLDESDDVVNVKKPLVDVKKMEEDRDSDDTDDLENFDDFNVDDVIQSTPVSDKLKQKSVTNLGCSRVIKTEQDPDRRKSEDLFETPNSSQHDQPYKSDDNKIAPRKAGDIGVKSEVDCKDVKENGKEKPDMSAYKEYFDAVLGDTDDFDDDDFGEEDFQDAVEDSTLHNAGQTGQLCHHGHRAANIPSCLLGSAQEKTREVTDNLMRGEYRVLYITPEFATVGTDVLSRLDDCVGIDLIAIDEAHCVSQWGHDFRDAYRQLGKLRALFPNTETIE</sequence>
<evidence type="ECO:0000256" key="2">
    <source>
        <dbReference type="SAM" id="MobiDB-lite"/>
    </source>
</evidence>